<dbReference type="InterPro" id="IPR051397">
    <property type="entry name" value="Zn-ADH-like_protein"/>
</dbReference>
<dbReference type="PROSITE" id="PS01162">
    <property type="entry name" value="QOR_ZETA_CRYSTAL"/>
    <property type="match status" value="1"/>
</dbReference>
<dbReference type="Gene3D" id="3.90.180.10">
    <property type="entry name" value="Medium-chain alcohol dehydrogenases, catalytic domain"/>
    <property type="match status" value="1"/>
</dbReference>
<evidence type="ECO:0000313" key="3">
    <source>
        <dbReference type="Proteomes" id="UP000320239"/>
    </source>
</evidence>
<proteinExistence type="predicted"/>
<dbReference type="PANTHER" id="PTHR43677">
    <property type="entry name" value="SHORT-CHAIN DEHYDROGENASE/REDUCTASE"/>
    <property type="match status" value="1"/>
</dbReference>
<feature type="domain" description="Enoyl reductase (ER)" evidence="1">
    <location>
        <begin position="1"/>
        <end position="234"/>
    </location>
</feature>
<dbReference type="InterPro" id="IPR036291">
    <property type="entry name" value="NAD(P)-bd_dom_sf"/>
</dbReference>
<comment type="caution">
    <text evidence="2">The sequence shown here is derived from an EMBL/GenBank/DDBJ whole genome shotgun (WGS) entry which is preliminary data.</text>
</comment>
<dbReference type="Pfam" id="PF13602">
    <property type="entry name" value="ADH_zinc_N_2"/>
    <property type="match status" value="1"/>
</dbReference>
<dbReference type="RefSeq" id="WP_122978039.1">
    <property type="nucleotide sequence ID" value="NZ_BOMX01000143.1"/>
</dbReference>
<name>A0A561VJ27_ACTTI</name>
<reference evidence="2 3" key="1">
    <citation type="submission" date="2019-06" db="EMBL/GenBank/DDBJ databases">
        <title>Sequencing the genomes of 1000 actinobacteria strains.</title>
        <authorList>
            <person name="Klenk H.-P."/>
        </authorList>
    </citation>
    <scope>NUCLEOTIDE SEQUENCE [LARGE SCALE GENOMIC DNA]</scope>
    <source>
        <strain evidence="2 3">DSM 43866</strain>
    </source>
</reference>
<evidence type="ECO:0000313" key="2">
    <source>
        <dbReference type="EMBL" id="TWG11609.1"/>
    </source>
</evidence>
<dbReference type="PANTHER" id="PTHR43677:SF4">
    <property type="entry name" value="QUINONE OXIDOREDUCTASE-LIKE PROTEIN 2"/>
    <property type="match status" value="1"/>
</dbReference>
<keyword evidence="3" id="KW-1185">Reference proteome</keyword>
<dbReference type="InterPro" id="IPR002364">
    <property type="entry name" value="Quin_OxRdtase/zeta-crystal_CS"/>
</dbReference>
<gene>
    <name evidence="2" type="ORF">FHX34_106339</name>
</gene>
<evidence type="ECO:0000259" key="1">
    <source>
        <dbReference type="SMART" id="SM00829"/>
    </source>
</evidence>
<dbReference type="OrthoDB" id="3339625at2"/>
<dbReference type="SMART" id="SM00829">
    <property type="entry name" value="PKS_ER"/>
    <property type="match status" value="1"/>
</dbReference>
<dbReference type="EMBL" id="VIWY01000006">
    <property type="protein sequence ID" value="TWG11609.1"/>
    <property type="molecule type" value="Genomic_DNA"/>
</dbReference>
<accession>A0A561VJ27</accession>
<organism evidence="2 3">
    <name type="scientific">Actinoplanes teichomyceticus</name>
    <dbReference type="NCBI Taxonomy" id="1867"/>
    <lineage>
        <taxon>Bacteria</taxon>
        <taxon>Bacillati</taxon>
        <taxon>Actinomycetota</taxon>
        <taxon>Actinomycetes</taxon>
        <taxon>Micromonosporales</taxon>
        <taxon>Micromonosporaceae</taxon>
        <taxon>Actinoplanes</taxon>
    </lineage>
</organism>
<protein>
    <submittedName>
        <fullName evidence="2">NADPH:quinone reductase-like Zn-dependent oxidoreductase</fullName>
    </submittedName>
</protein>
<dbReference type="GO" id="GO:0008270">
    <property type="term" value="F:zinc ion binding"/>
    <property type="evidence" value="ECO:0007669"/>
    <property type="project" value="InterPro"/>
</dbReference>
<sequence length="236" mass="24085">MAALALDAYAECAVADAAWLAPVPAGLGAADAVMLPMAGVVALRVLRSAGLRGGESVLVHAAAGGIGHVIVQLARVLGAGPVIGAASAGKLGFVRSVGADLAVDYDSADWPERVRAAVPGGVDVVLDAVGGAVLRRGVELLAPSGRAVVYGAASGGTEDVPPALLFPLRSITGFNLTAWRRAAPEQARSEMAEVAELFATGRLRTTVHAEFPLEEAASAHRLIEERTHVGRVLLRP</sequence>
<dbReference type="Proteomes" id="UP000320239">
    <property type="component" value="Unassembled WGS sequence"/>
</dbReference>
<dbReference type="GO" id="GO:0016491">
    <property type="term" value="F:oxidoreductase activity"/>
    <property type="evidence" value="ECO:0007669"/>
    <property type="project" value="InterPro"/>
</dbReference>
<dbReference type="InterPro" id="IPR020843">
    <property type="entry name" value="ER"/>
</dbReference>
<dbReference type="SUPFAM" id="SSF51735">
    <property type="entry name" value="NAD(P)-binding Rossmann-fold domains"/>
    <property type="match status" value="1"/>
</dbReference>
<dbReference type="AlphaFoldDB" id="A0A561VJ27"/>